<keyword evidence="1" id="KW-1133">Transmembrane helix</keyword>
<reference evidence="2" key="1">
    <citation type="submission" date="2024-05" db="EMBL/GenBank/DDBJ databases">
        <title>Herbiconiux sp. A18JL235.</title>
        <authorList>
            <person name="Zhang G."/>
        </authorList>
    </citation>
    <scope>NUCLEOTIDE SEQUENCE</scope>
    <source>
        <strain evidence="2">A18JL235</strain>
    </source>
</reference>
<keyword evidence="1" id="KW-0812">Transmembrane</keyword>
<dbReference type="PANTHER" id="PTHR40078">
    <property type="entry name" value="INTEGRAL MEMBRANE PROTEIN-RELATED"/>
    <property type="match status" value="1"/>
</dbReference>
<organism evidence="2">
    <name type="scientific">Herbiconiux sp. A18JL235</name>
    <dbReference type="NCBI Taxonomy" id="3152363"/>
    <lineage>
        <taxon>Bacteria</taxon>
        <taxon>Bacillati</taxon>
        <taxon>Actinomycetota</taxon>
        <taxon>Actinomycetes</taxon>
        <taxon>Micrococcales</taxon>
        <taxon>Microbacteriaceae</taxon>
        <taxon>Herbiconiux</taxon>
    </lineage>
</organism>
<dbReference type="EMBL" id="CP162511">
    <property type="protein sequence ID" value="XDI06103.1"/>
    <property type="molecule type" value="Genomic_DNA"/>
</dbReference>
<evidence type="ECO:0000313" key="2">
    <source>
        <dbReference type="EMBL" id="XDI06103.1"/>
    </source>
</evidence>
<protein>
    <submittedName>
        <fullName evidence="2">YitT family protein</fullName>
    </submittedName>
</protein>
<dbReference type="AlphaFoldDB" id="A0AB39BIZ6"/>
<keyword evidence="1" id="KW-0472">Membrane</keyword>
<dbReference type="InterPro" id="IPR038750">
    <property type="entry name" value="YczE/YyaS-like"/>
</dbReference>
<dbReference type="PANTHER" id="PTHR40078:SF1">
    <property type="entry name" value="INTEGRAL MEMBRANE PROTEIN"/>
    <property type="match status" value="1"/>
</dbReference>
<feature type="transmembrane region" description="Helical" evidence="1">
    <location>
        <begin position="12"/>
        <end position="34"/>
    </location>
</feature>
<evidence type="ECO:0000256" key="1">
    <source>
        <dbReference type="SAM" id="Phobius"/>
    </source>
</evidence>
<dbReference type="RefSeq" id="WP_368498492.1">
    <property type="nucleotide sequence ID" value="NZ_CP162511.1"/>
</dbReference>
<dbReference type="Pfam" id="PF19700">
    <property type="entry name" value="DUF6198"/>
    <property type="match status" value="1"/>
</dbReference>
<sequence>MTHRLALRIPQLVVGLVLYGFADALIIRAAIGVAPWTVFAQGLSNVTGLGIGLLTNIVGLCVLAFWIPLRQRPGLGTVLNVLLIGPSIELGLWLLPTVSELWQQALLFAAGLLLLAVASGIYIGARMGPGPRDGLMTGIHSRLGWPIWRGRALVEGSVLVVGWLLGGNVGVGTVLFAVLIGPLCGVTLRLFGVTGKRETQPAARAFAAAFASRLVSRTRVSESASTMSATER</sequence>
<proteinExistence type="predicted"/>
<gene>
    <name evidence="2" type="ORF">ABFY20_03105</name>
</gene>
<feature type="transmembrane region" description="Helical" evidence="1">
    <location>
        <begin position="46"/>
        <end position="67"/>
    </location>
</feature>
<feature type="transmembrane region" description="Helical" evidence="1">
    <location>
        <begin position="74"/>
        <end position="95"/>
    </location>
</feature>
<feature type="transmembrane region" description="Helical" evidence="1">
    <location>
        <begin position="101"/>
        <end position="125"/>
    </location>
</feature>
<name>A0AB39BIZ6_9MICO</name>
<accession>A0AB39BIZ6</accession>